<dbReference type="SUPFAM" id="SSF52833">
    <property type="entry name" value="Thioredoxin-like"/>
    <property type="match status" value="1"/>
</dbReference>
<dbReference type="GO" id="GO:0005788">
    <property type="term" value="C:endoplasmic reticulum lumen"/>
    <property type="evidence" value="ECO:0007669"/>
    <property type="project" value="TreeGrafter"/>
</dbReference>
<feature type="signal peptide" evidence="2">
    <location>
        <begin position="1"/>
        <end position="29"/>
    </location>
</feature>
<dbReference type="AlphaFoldDB" id="A0A7S3F0J6"/>
<feature type="compositionally biased region" description="Low complexity" evidence="1">
    <location>
        <begin position="237"/>
        <end position="249"/>
    </location>
</feature>
<dbReference type="PANTHER" id="PTHR45815:SF3">
    <property type="entry name" value="PROTEIN DISULFIDE-ISOMERASE A6"/>
    <property type="match status" value="1"/>
</dbReference>
<protein>
    <recommendedName>
        <fullName evidence="3">Thioredoxin domain-containing protein</fullName>
    </recommendedName>
</protein>
<keyword evidence="2" id="KW-0732">Signal</keyword>
<reference evidence="4" key="1">
    <citation type="submission" date="2021-01" db="EMBL/GenBank/DDBJ databases">
        <authorList>
            <person name="Corre E."/>
            <person name="Pelletier E."/>
            <person name="Niang G."/>
            <person name="Scheremetjew M."/>
            <person name="Finn R."/>
            <person name="Kale V."/>
            <person name="Holt S."/>
            <person name="Cochrane G."/>
            <person name="Meng A."/>
            <person name="Brown T."/>
            <person name="Cohen L."/>
        </authorList>
    </citation>
    <scope>NUCLEOTIDE SEQUENCE</scope>
    <source>
        <strain evidence="4">CCMP281</strain>
    </source>
</reference>
<dbReference type="PANTHER" id="PTHR45815">
    <property type="entry name" value="PROTEIN DISULFIDE-ISOMERASE A6"/>
    <property type="match status" value="1"/>
</dbReference>
<evidence type="ECO:0000256" key="1">
    <source>
        <dbReference type="SAM" id="MobiDB-lite"/>
    </source>
</evidence>
<evidence type="ECO:0000313" key="4">
    <source>
        <dbReference type="EMBL" id="CAE0119971.1"/>
    </source>
</evidence>
<feature type="chain" id="PRO_5030940409" description="Thioredoxin domain-containing protein" evidence="2">
    <location>
        <begin position="30"/>
        <end position="268"/>
    </location>
</feature>
<proteinExistence type="predicted"/>
<dbReference type="InterPro" id="IPR036249">
    <property type="entry name" value="Thioredoxin-like_sf"/>
</dbReference>
<accession>A0A7S3F0J6</accession>
<dbReference type="EMBL" id="HBHX01037198">
    <property type="protein sequence ID" value="CAE0119971.1"/>
    <property type="molecule type" value="Transcribed_RNA"/>
</dbReference>
<evidence type="ECO:0000256" key="2">
    <source>
        <dbReference type="SAM" id="SignalP"/>
    </source>
</evidence>
<dbReference type="PROSITE" id="PS51352">
    <property type="entry name" value="THIOREDOXIN_2"/>
    <property type="match status" value="1"/>
</dbReference>
<feature type="region of interest" description="Disordered" evidence="1">
    <location>
        <begin position="220"/>
        <end position="268"/>
    </location>
</feature>
<feature type="domain" description="Thioredoxin" evidence="3">
    <location>
        <begin position="85"/>
        <end position="223"/>
    </location>
</feature>
<dbReference type="Gene3D" id="3.40.30.10">
    <property type="entry name" value="Glutaredoxin"/>
    <property type="match status" value="1"/>
</dbReference>
<dbReference type="Pfam" id="PF00085">
    <property type="entry name" value="Thioredoxin"/>
    <property type="match status" value="1"/>
</dbReference>
<organism evidence="4">
    <name type="scientific">Haptolina ericina</name>
    <dbReference type="NCBI Taxonomy" id="156174"/>
    <lineage>
        <taxon>Eukaryota</taxon>
        <taxon>Haptista</taxon>
        <taxon>Haptophyta</taxon>
        <taxon>Prymnesiophyceae</taxon>
        <taxon>Prymnesiales</taxon>
        <taxon>Prymnesiaceae</taxon>
        <taxon>Haptolina</taxon>
    </lineage>
</organism>
<name>A0A7S3F0J6_9EUKA</name>
<dbReference type="InterPro" id="IPR013766">
    <property type="entry name" value="Thioredoxin_domain"/>
</dbReference>
<sequence>MKFRSRSGPITTSTAFLVVIGLMMAPVRAAESPDHVLIIHDSPTATVDAALGVFEQIGVKKEAAMPILNELSTGGQALAAQGPKAPLERAAAKFEEIGIRTTVKAKHAESEYAGSDVVEVRDASALEELMASSGGVLLKFYGSSCAHCTKMVPELKSAASALKGSCQVGAINLQAVTGGQEIAQRLGIRVLPTIRFVVGGNHLEYKGARTAAEMQQFVSRAKSGPAGAEAADEQPKTSAASTESAAASEPRSKLAQSKVQERQQAAAA</sequence>
<gene>
    <name evidence="4" type="ORF">HERI1096_LOCUS20672</name>
</gene>
<dbReference type="GO" id="GO:0015035">
    <property type="term" value="F:protein-disulfide reductase activity"/>
    <property type="evidence" value="ECO:0007669"/>
    <property type="project" value="TreeGrafter"/>
</dbReference>
<evidence type="ECO:0000259" key="3">
    <source>
        <dbReference type="PROSITE" id="PS51352"/>
    </source>
</evidence>
<dbReference type="GO" id="GO:0034976">
    <property type="term" value="P:response to endoplasmic reticulum stress"/>
    <property type="evidence" value="ECO:0007669"/>
    <property type="project" value="TreeGrafter"/>
</dbReference>